<dbReference type="RefSeq" id="WP_359273259.1">
    <property type="nucleotide sequence ID" value="NZ_JBEZNA010000034.1"/>
</dbReference>
<organism evidence="1 2">
    <name type="scientific">Streptomyces chilikensis</name>
    <dbReference type="NCBI Taxonomy" id="1194079"/>
    <lineage>
        <taxon>Bacteria</taxon>
        <taxon>Bacillati</taxon>
        <taxon>Actinomycetota</taxon>
        <taxon>Actinomycetes</taxon>
        <taxon>Kitasatosporales</taxon>
        <taxon>Streptomycetaceae</taxon>
        <taxon>Streptomyces</taxon>
    </lineage>
</organism>
<evidence type="ECO:0000313" key="2">
    <source>
        <dbReference type="Proteomes" id="UP001551584"/>
    </source>
</evidence>
<evidence type="ECO:0000313" key="1">
    <source>
        <dbReference type="EMBL" id="MEU9578834.1"/>
    </source>
</evidence>
<reference evidence="1 2" key="1">
    <citation type="submission" date="2024-06" db="EMBL/GenBank/DDBJ databases">
        <title>The Natural Products Discovery Center: Release of the First 8490 Sequenced Strains for Exploring Actinobacteria Biosynthetic Diversity.</title>
        <authorList>
            <person name="Kalkreuter E."/>
            <person name="Kautsar S.A."/>
            <person name="Yang D."/>
            <person name="Bader C.D."/>
            <person name="Teijaro C.N."/>
            <person name="Fluegel L."/>
            <person name="Davis C.M."/>
            <person name="Simpson J.R."/>
            <person name="Lauterbach L."/>
            <person name="Steele A.D."/>
            <person name="Gui C."/>
            <person name="Meng S."/>
            <person name="Li G."/>
            <person name="Viehrig K."/>
            <person name="Ye F."/>
            <person name="Su P."/>
            <person name="Kiefer A.F."/>
            <person name="Nichols A."/>
            <person name="Cepeda A.J."/>
            <person name="Yan W."/>
            <person name="Fan B."/>
            <person name="Jiang Y."/>
            <person name="Adhikari A."/>
            <person name="Zheng C.-J."/>
            <person name="Schuster L."/>
            <person name="Cowan T.M."/>
            <person name="Smanski M.J."/>
            <person name="Chevrette M.G."/>
            <person name="De Carvalho L.P.S."/>
            <person name="Shen B."/>
        </authorList>
    </citation>
    <scope>NUCLEOTIDE SEQUENCE [LARGE SCALE GENOMIC DNA]</scope>
    <source>
        <strain evidence="1 2">NPDC048117</strain>
    </source>
</reference>
<keyword evidence="2" id="KW-1185">Reference proteome</keyword>
<dbReference type="EMBL" id="JBEZNA010000034">
    <property type="protein sequence ID" value="MEU9578834.1"/>
    <property type="molecule type" value="Genomic_DNA"/>
</dbReference>
<proteinExistence type="predicted"/>
<sequence>MNYRLWRDTTMEAHLDALPEAARLQLTLALFDVIEDPVNQTEPWGIDDGRHRILLRPLVTARLSVNHEKRTLHMYGIELRD</sequence>
<accession>A0ABV3ERM9</accession>
<gene>
    <name evidence="1" type="ORF">AB0D95_16485</name>
</gene>
<dbReference type="Proteomes" id="UP001551584">
    <property type="component" value="Unassembled WGS sequence"/>
</dbReference>
<protein>
    <submittedName>
        <fullName evidence="1">Uncharacterized protein</fullName>
    </submittedName>
</protein>
<name>A0ABV3ERM9_9ACTN</name>
<comment type="caution">
    <text evidence="1">The sequence shown here is derived from an EMBL/GenBank/DDBJ whole genome shotgun (WGS) entry which is preliminary data.</text>
</comment>